<evidence type="ECO:0000313" key="3">
    <source>
        <dbReference type="EMBL" id="KAK0624722.1"/>
    </source>
</evidence>
<gene>
    <name evidence="3" type="ORF">B0T17DRAFT_493284</name>
</gene>
<evidence type="ECO:0000259" key="2">
    <source>
        <dbReference type="Pfam" id="PF18271"/>
    </source>
</evidence>
<dbReference type="AlphaFoldDB" id="A0AA39WZX5"/>
<sequence length="293" mass="32201">MHHTTLLSLLAAAVAPSQALARPKHVHAANATIKCPIVFDGRVAAASALTDFDSYSTSLFNAEYVKGQNLKWSQIIKFPETGGNARFDNATYKPFEVTISDTSIFQTQKGFRRAGLQFQGDTNNDSPASSGIKTIHFSIKQDPQRALNLTHEYLNVWHEAADYSANQFNFQTGTILGQTGLAKNTFKVLNRQNKQIWSTPVDNKEWQNFAITLDFNKNTLQVYYSKGDELLKSVTSAVSNNNAGGGQYQIGILKKPTGTSDVVNSGYQESRINEGQIYGSLFIEDSANGCVSL</sequence>
<proteinExistence type="predicted"/>
<dbReference type="PANTHER" id="PTHR34612">
    <property type="entry name" value="GH131_N DOMAIN-CONTAINING PROTEIN"/>
    <property type="match status" value="1"/>
</dbReference>
<dbReference type="InterPro" id="IPR041524">
    <property type="entry name" value="GH131_N"/>
</dbReference>
<reference evidence="3" key="1">
    <citation type="submission" date="2023-06" db="EMBL/GenBank/DDBJ databases">
        <title>Genome-scale phylogeny and comparative genomics of the fungal order Sordariales.</title>
        <authorList>
            <consortium name="Lawrence Berkeley National Laboratory"/>
            <person name="Hensen N."/>
            <person name="Bonometti L."/>
            <person name="Westerberg I."/>
            <person name="Brannstrom I.O."/>
            <person name="Guillou S."/>
            <person name="Cros-Aarteil S."/>
            <person name="Calhoun S."/>
            <person name="Haridas S."/>
            <person name="Kuo A."/>
            <person name="Mondo S."/>
            <person name="Pangilinan J."/>
            <person name="Riley R."/>
            <person name="LaButti K."/>
            <person name="Andreopoulos B."/>
            <person name="Lipzen A."/>
            <person name="Chen C."/>
            <person name="Yanf M."/>
            <person name="Daum C."/>
            <person name="Ng V."/>
            <person name="Clum A."/>
            <person name="Steindorff A."/>
            <person name="Ohm R."/>
            <person name="Martin F."/>
            <person name="Silar P."/>
            <person name="Natvig D."/>
            <person name="Lalanne C."/>
            <person name="Gautier V."/>
            <person name="Ament-velasquez S.L."/>
            <person name="Kruys A."/>
            <person name="Hutchinson M.I."/>
            <person name="Powell A.J."/>
            <person name="Barry K."/>
            <person name="Miller A.N."/>
            <person name="Grigoriev I.V."/>
            <person name="Debuchy R."/>
            <person name="Gladieux P."/>
            <person name="Thoren M.H."/>
            <person name="Johannesson H."/>
        </authorList>
    </citation>
    <scope>NUCLEOTIDE SEQUENCE</scope>
    <source>
        <strain evidence="3">SMH3391-2</strain>
    </source>
</reference>
<dbReference type="EMBL" id="JAULSR010000003">
    <property type="protein sequence ID" value="KAK0624722.1"/>
    <property type="molecule type" value="Genomic_DNA"/>
</dbReference>
<accession>A0AA39WZX5</accession>
<organism evidence="3 4">
    <name type="scientific">Bombardia bombarda</name>
    <dbReference type="NCBI Taxonomy" id="252184"/>
    <lineage>
        <taxon>Eukaryota</taxon>
        <taxon>Fungi</taxon>
        <taxon>Dikarya</taxon>
        <taxon>Ascomycota</taxon>
        <taxon>Pezizomycotina</taxon>
        <taxon>Sordariomycetes</taxon>
        <taxon>Sordariomycetidae</taxon>
        <taxon>Sordariales</taxon>
        <taxon>Lasiosphaeriaceae</taxon>
        <taxon>Bombardia</taxon>
    </lineage>
</organism>
<feature type="chain" id="PRO_5041380661" description="Glycoside hydrolase 131 catalytic N-terminal domain-containing protein" evidence="1">
    <location>
        <begin position="22"/>
        <end position="293"/>
    </location>
</feature>
<comment type="caution">
    <text evidence="3">The sequence shown here is derived from an EMBL/GenBank/DDBJ whole genome shotgun (WGS) entry which is preliminary data.</text>
</comment>
<keyword evidence="4" id="KW-1185">Reference proteome</keyword>
<dbReference type="Pfam" id="PF18271">
    <property type="entry name" value="GH131_N"/>
    <property type="match status" value="1"/>
</dbReference>
<dbReference type="Proteomes" id="UP001174934">
    <property type="component" value="Unassembled WGS sequence"/>
</dbReference>
<dbReference type="Gene3D" id="2.60.120.1160">
    <property type="match status" value="1"/>
</dbReference>
<feature type="signal peptide" evidence="1">
    <location>
        <begin position="1"/>
        <end position="21"/>
    </location>
</feature>
<protein>
    <recommendedName>
        <fullName evidence="2">Glycoside hydrolase 131 catalytic N-terminal domain-containing protein</fullName>
    </recommendedName>
</protein>
<evidence type="ECO:0000313" key="4">
    <source>
        <dbReference type="Proteomes" id="UP001174934"/>
    </source>
</evidence>
<evidence type="ECO:0000256" key="1">
    <source>
        <dbReference type="SAM" id="SignalP"/>
    </source>
</evidence>
<keyword evidence="1" id="KW-0732">Signal</keyword>
<feature type="domain" description="Glycoside hydrolase 131 catalytic N-terminal" evidence="2">
    <location>
        <begin position="37"/>
        <end position="289"/>
    </location>
</feature>
<dbReference type="PANTHER" id="PTHR34612:SF4">
    <property type="entry name" value="GLYCOSIDE HYDROLASE 131 CATALYTIC N-TERMINAL DOMAIN-CONTAINING PROTEIN"/>
    <property type="match status" value="1"/>
</dbReference>
<name>A0AA39WZX5_9PEZI</name>